<feature type="compositionally biased region" description="Low complexity" evidence="1">
    <location>
        <begin position="107"/>
        <end position="120"/>
    </location>
</feature>
<comment type="caution">
    <text evidence="2">The sequence shown here is derived from an EMBL/GenBank/DDBJ whole genome shotgun (WGS) entry which is preliminary data.</text>
</comment>
<feature type="region of interest" description="Disordered" evidence="1">
    <location>
        <begin position="92"/>
        <end position="120"/>
    </location>
</feature>
<proteinExistence type="predicted"/>
<dbReference type="AlphaFoldDB" id="A0A3M6TD26"/>
<keyword evidence="3" id="KW-1185">Reference proteome</keyword>
<sequence length="361" mass="40722">MNQAPENECSQGVCKVARRPTSLPSPFIHTRMEINPADLTADLQGVQAAGNTFGNESRLKYGKLLIPGECNKEDHNGAAEKSYQRKSLLKRRRHSEPLHSAHAEVQLNSTGSSADSSGSSLLLENHKTRNFRKKDITAAKAFFPDFFPQQPLRDRYDCLHSHPTLEQIFSGAMYQLPRDKYSLGVCKELERSNFLSSTFKRTMTETSAAEMAPDIEKQARNMFGNRESRLKRSRLMIAEECVNNDDDGAAYTPEDLVTNKRLSEPLHFAHAKGQLTSARSSYVCFGTTCRPMKNIMPINLHVKDITAAKACFPDFFPQQPSRTSYDSLQSYPTLEDIFSGQFQVSTTLSDRTQTFPRNKYM</sequence>
<protein>
    <submittedName>
        <fullName evidence="2">Uncharacterized protein</fullName>
    </submittedName>
</protein>
<dbReference type="Proteomes" id="UP000275408">
    <property type="component" value="Unassembled WGS sequence"/>
</dbReference>
<accession>A0A3M6TD26</accession>
<evidence type="ECO:0000313" key="3">
    <source>
        <dbReference type="Proteomes" id="UP000275408"/>
    </source>
</evidence>
<reference evidence="2 3" key="1">
    <citation type="journal article" date="2018" name="Sci. Rep.">
        <title>Comparative analysis of the Pocillopora damicornis genome highlights role of immune system in coral evolution.</title>
        <authorList>
            <person name="Cunning R."/>
            <person name="Bay R.A."/>
            <person name="Gillette P."/>
            <person name="Baker A.C."/>
            <person name="Traylor-Knowles N."/>
        </authorList>
    </citation>
    <scope>NUCLEOTIDE SEQUENCE [LARGE SCALE GENOMIC DNA]</scope>
    <source>
        <strain evidence="2">RSMAS</strain>
        <tissue evidence="2">Whole animal</tissue>
    </source>
</reference>
<name>A0A3M6TD26_POCDA</name>
<evidence type="ECO:0000313" key="2">
    <source>
        <dbReference type="EMBL" id="RMX39302.1"/>
    </source>
</evidence>
<organism evidence="2 3">
    <name type="scientific">Pocillopora damicornis</name>
    <name type="common">Cauliflower coral</name>
    <name type="synonym">Millepora damicornis</name>
    <dbReference type="NCBI Taxonomy" id="46731"/>
    <lineage>
        <taxon>Eukaryota</taxon>
        <taxon>Metazoa</taxon>
        <taxon>Cnidaria</taxon>
        <taxon>Anthozoa</taxon>
        <taxon>Hexacorallia</taxon>
        <taxon>Scleractinia</taxon>
        <taxon>Astrocoeniina</taxon>
        <taxon>Pocilloporidae</taxon>
        <taxon>Pocillopora</taxon>
    </lineage>
</organism>
<dbReference type="EMBL" id="RCHS01003836">
    <property type="protein sequence ID" value="RMX39302.1"/>
    <property type="molecule type" value="Genomic_DNA"/>
</dbReference>
<gene>
    <name evidence="2" type="ORF">pdam_00017856</name>
</gene>
<dbReference type="OrthoDB" id="10410501at2759"/>
<evidence type="ECO:0000256" key="1">
    <source>
        <dbReference type="SAM" id="MobiDB-lite"/>
    </source>
</evidence>